<dbReference type="Proteomes" id="UP000623687">
    <property type="component" value="Unassembled WGS sequence"/>
</dbReference>
<organism evidence="1 2">
    <name type="scientific">Pleurotus ostreatus</name>
    <name type="common">Oyster mushroom</name>
    <name type="synonym">White-rot fungus</name>
    <dbReference type="NCBI Taxonomy" id="5322"/>
    <lineage>
        <taxon>Eukaryota</taxon>
        <taxon>Fungi</taxon>
        <taxon>Dikarya</taxon>
        <taxon>Basidiomycota</taxon>
        <taxon>Agaricomycotina</taxon>
        <taxon>Agaricomycetes</taxon>
        <taxon>Agaricomycetidae</taxon>
        <taxon>Agaricales</taxon>
        <taxon>Pleurotineae</taxon>
        <taxon>Pleurotaceae</taxon>
        <taxon>Pleurotus</taxon>
    </lineage>
</organism>
<sequence>MDVDEALVALNAPPYDDDDPLACYHAEINSKTLVALRIWEHLLDEAPRDEIAGTILRKIFNEVSGYPGSLISPSLLYGFRMQMIPERSRSELVKMLYQAWRAEDSQRLGNLGLVSPTSDKGIILTYCIL</sequence>
<protein>
    <submittedName>
        <fullName evidence="1">Uncharacterized protein</fullName>
    </submittedName>
</protein>
<dbReference type="RefSeq" id="XP_036626827.1">
    <property type="nucleotide sequence ID" value="XM_036780972.1"/>
</dbReference>
<dbReference type="VEuPathDB" id="FungiDB:PC9H_011488"/>
<gene>
    <name evidence="1" type="ORF">PC9H_011488</name>
</gene>
<dbReference type="EMBL" id="JACETU010000009">
    <property type="protein sequence ID" value="KAF7420969.1"/>
    <property type="molecule type" value="Genomic_DNA"/>
</dbReference>
<name>A0A8H6ZIV1_PLEOS</name>
<reference evidence="1" key="1">
    <citation type="submission" date="2019-07" db="EMBL/GenBank/DDBJ databases">
        <authorList>
            <person name="Palmer J.M."/>
        </authorList>
    </citation>
    <scope>NUCLEOTIDE SEQUENCE</scope>
    <source>
        <strain evidence="1">PC9</strain>
    </source>
</reference>
<comment type="caution">
    <text evidence="1">The sequence shown here is derived from an EMBL/GenBank/DDBJ whole genome shotgun (WGS) entry which is preliminary data.</text>
</comment>
<accession>A0A8H6ZIV1</accession>
<dbReference type="AlphaFoldDB" id="A0A8H6ZIV1"/>
<keyword evidence="2" id="KW-1185">Reference proteome</keyword>
<proteinExistence type="predicted"/>
<evidence type="ECO:0000313" key="1">
    <source>
        <dbReference type="EMBL" id="KAF7420969.1"/>
    </source>
</evidence>
<evidence type="ECO:0000313" key="2">
    <source>
        <dbReference type="Proteomes" id="UP000623687"/>
    </source>
</evidence>
<dbReference type="GeneID" id="59381306"/>